<dbReference type="OrthoDB" id="9807946at2"/>
<dbReference type="PIRSF" id="PIRSF000350">
    <property type="entry name" value="Mercury_reductase_MerA"/>
    <property type="match status" value="1"/>
</dbReference>
<evidence type="ECO:0000259" key="9">
    <source>
        <dbReference type="Pfam" id="PF07992"/>
    </source>
</evidence>
<dbReference type="GO" id="GO:0050660">
    <property type="term" value="F:flavin adenine dinucleotide binding"/>
    <property type="evidence" value="ECO:0007669"/>
    <property type="project" value="TreeGrafter"/>
</dbReference>
<dbReference type="GO" id="GO:0003955">
    <property type="term" value="F:NAD(P)H dehydrogenase (quinone) activity"/>
    <property type="evidence" value="ECO:0007669"/>
    <property type="project" value="TreeGrafter"/>
</dbReference>
<dbReference type="SUPFAM" id="SSF51905">
    <property type="entry name" value="FAD/NAD(P)-binding domain"/>
    <property type="match status" value="1"/>
</dbReference>
<dbReference type="AlphaFoldDB" id="A0A1M5BQN0"/>
<dbReference type="EMBL" id="FQVI01000029">
    <property type="protein sequence ID" value="SHF44844.1"/>
    <property type="molecule type" value="Genomic_DNA"/>
</dbReference>
<evidence type="ECO:0000256" key="4">
    <source>
        <dbReference type="ARBA" id="ARBA00023002"/>
    </source>
</evidence>
<dbReference type="PANTHER" id="PTHR43014:SF4">
    <property type="entry name" value="PYRIDINE NUCLEOTIDE-DISULFIDE OXIDOREDUCTASE RCLA-RELATED"/>
    <property type="match status" value="1"/>
</dbReference>
<keyword evidence="10" id="KW-0670">Pyruvate</keyword>
<dbReference type="Pfam" id="PF07992">
    <property type="entry name" value="Pyr_redox_2"/>
    <property type="match status" value="1"/>
</dbReference>
<keyword evidence="2" id="KW-0285">Flavoprotein</keyword>
<evidence type="ECO:0000256" key="2">
    <source>
        <dbReference type="ARBA" id="ARBA00022630"/>
    </source>
</evidence>
<dbReference type="FunFam" id="3.30.390.30:FF:000001">
    <property type="entry name" value="Dihydrolipoyl dehydrogenase"/>
    <property type="match status" value="1"/>
</dbReference>
<reference evidence="10 11" key="1">
    <citation type="submission" date="2016-11" db="EMBL/GenBank/DDBJ databases">
        <authorList>
            <person name="Jaros S."/>
            <person name="Januszkiewicz K."/>
            <person name="Wedrychowicz H."/>
        </authorList>
    </citation>
    <scope>NUCLEOTIDE SEQUENCE [LARGE SCALE GENOMIC DNA]</scope>
    <source>
        <strain evidence="10 11">DSM 17459</strain>
    </source>
</reference>
<evidence type="ECO:0000256" key="1">
    <source>
        <dbReference type="ARBA" id="ARBA00007532"/>
    </source>
</evidence>
<accession>A0A1M5BQN0</accession>
<dbReference type="Proteomes" id="UP000184245">
    <property type="component" value="Unassembled WGS sequence"/>
</dbReference>
<keyword evidence="11" id="KW-1185">Reference proteome</keyword>
<evidence type="ECO:0000313" key="11">
    <source>
        <dbReference type="Proteomes" id="UP000184245"/>
    </source>
</evidence>
<sequence>MKQYDNIIIGFGKGGKTLAGALAAGGQSAAIIEQSDKMYGGTCINVACIPTKSLEHSARLSAAQGGTFEEKAERYAIAVEKKRKLTSMLREKNYQKAVGAGVDVILGNASFQDKEHITVTKPDGTTELIQGGRFFINTGARPFIPPLPGIEGNPYVYTSETLMELDTLPGHLVIIGAGYIGLEFASYYANFGTKVTVIQDKDRFMPREDAEMADAVLKSFEERGILLLPNASVTSVDAGKDHAVVSVKTKEGTQKLTAQAVLVATGRRPNIQGLLPEKAGVELTPRGAVLTDNKLRTTNPNIWAMGDVAGGLQFTYISLDDSRIVKSQLLGNGERTTENRGEIPYSVFLDPPFSRVGLTEQEAREQGREILVAKLPAAAVPKAQILNKQTGLLKVIVDAQSGLILGAHLFCAESHEMIQLFKLAIDANLPYTVLRDSIYTHPTMSEAINDLLAGI</sequence>
<evidence type="ECO:0000256" key="6">
    <source>
        <dbReference type="PIRSR" id="PIRSR000350-3"/>
    </source>
</evidence>
<proteinExistence type="inferred from homology"/>
<keyword evidence="3 6" id="KW-0274">FAD</keyword>
<dbReference type="STRING" id="1122155.SAMN02745158_03780"/>
<comment type="cofactor">
    <cofactor evidence="6">
        <name>FAD</name>
        <dbReference type="ChEBI" id="CHEBI:57692"/>
    </cofactor>
    <text evidence="6">Binds 1 FAD per subunit.</text>
</comment>
<feature type="binding site" evidence="6">
    <location>
        <begin position="176"/>
        <end position="183"/>
    </location>
    <ligand>
        <name>NAD(+)</name>
        <dbReference type="ChEBI" id="CHEBI:57540"/>
    </ligand>
</feature>
<evidence type="ECO:0000256" key="7">
    <source>
        <dbReference type="PIRSR" id="PIRSR000350-4"/>
    </source>
</evidence>
<keyword evidence="6" id="KW-0547">Nucleotide-binding</keyword>
<dbReference type="SUPFAM" id="SSF55424">
    <property type="entry name" value="FAD/NAD-linked reductases, dimerisation (C-terminal) domain"/>
    <property type="match status" value="1"/>
</dbReference>
<evidence type="ECO:0000313" key="10">
    <source>
        <dbReference type="EMBL" id="SHF44844.1"/>
    </source>
</evidence>
<organism evidence="10 11">
    <name type="scientific">Lactonifactor longoviformis DSM 17459</name>
    <dbReference type="NCBI Taxonomy" id="1122155"/>
    <lineage>
        <taxon>Bacteria</taxon>
        <taxon>Bacillati</taxon>
        <taxon>Bacillota</taxon>
        <taxon>Clostridia</taxon>
        <taxon>Eubacteriales</taxon>
        <taxon>Clostridiaceae</taxon>
        <taxon>Lactonifactor</taxon>
    </lineage>
</organism>
<dbReference type="InterPro" id="IPR036188">
    <property type="entry name" value="FAD/NAD-bd_sf"/>
</dbReference>
<evidence type="ECO:0000256" key="5">
    <source>
        <dbReference type="PIRSR" id="PIRSR000350-2"/>
    </source>
</evidence>
<evidence type="ECO:0000256" key="3">
    <source>
        <dbReference type="ARBA" id="ARBA00022827"/>
    </source>
</evidence>
<feature type="binding site" evidence="6">
    <location>
        <position position="266"/>
    </location>
    <ligand>
        <name>NAD(+)</name>
        <dbReference type="ChEBI" id="CHEBI:57540"/>
    </ligand>
</feature>
<dbReference type="PRINTS" id="PR00411">
    <property type="entry name" value="PNDRDTASEI"/>
</dbReference>
<feature type="active site" description="Proton acceptor" evidence="5">
    <location>
        <position position="441"/>
    </location>
</feature>
<feature type="domain" description="FAD/NAD(P)-binding" evidence="9">
    <location>
        <begin position="5"/>
        <end position="316"/>
    </location>
</feature>
<dbReference type="Gene3D" id="3.50.50.60">
    <property type="entry name" value="FAD/NAD(P)-binding domain"/>
    <property type="match status" value="2"/>
</dbReference>
<dbReference type="InterPro" id="IPR023753">
    <property type="entry name" value="FAD/NAD-binding_dom"/>
</dbReference>
<comment type="similarity">
    <text evidence="1">Belongs to the class-I pyridine nucleotide-disulfide oxidoreductase family.</text>
</comment>
<dbReference type="RefSeq" id="WP_072854330.1">
    <property type="nucleotide sequence ID" value="NZ_FQVI01000029.1"/>
</dbReference>
<dbReference type="InterPro" id="IPR001100">
    <property type="entry name" value="Pyr_nuc-diS_OxRdtase"/>
</dbReference>
<feature type="binding site" evidence="6">
    <location>
        <position position="307"/>
    </location>
    <ligand>
        <name>FAD</name>
        <dbReference type="ChEBI" id="CHEBI:57692"/>
    </ligand>
</feature>
<protein>
    <submittedName>
        <fullName evidence="10">Pyruvate/2-oxoglutarate dehydrogenase complex, dihydrolipoamide dehydrogenase (E3) component</fullName>
    </submittedName>
</protein>
<keyword evidence="4" id="KW-0560">Oxidoreductase</keyword>
<dbReference type="Gene3D" id="3.30.390.30">
    <property type="match status" value="1"/>
</dbReference>
<dbReference type="Pfam" id="PF02852">
    <property type="entry name" value="Pyr_redox_dim"/>
    <property type="match status" value="1"/>
</dbReference>
<keyword evidence="6" id="KW-0520">NAD</keyword>
<dbReference type="PANTHER" id="PTHR43014">
    <property type="entry name" value="MERCURIC REDUCTASE"/>
    <property type="match status" value="1"/>
</dbReference>
<feature type="binding site" evidence="6">
    <location>
        <position position="52"/>
    </location>
    <ligand>
        <name>FAD</name>
        <dbReference type="ChEBI" id="CHEBI:57692"/>
    </ligand>
</feature>
<feature type="domain" description="Pyridine nucleotide-disulphide oxidoreductase dimerisation" evidence="8">
    <location>
        <begin position="343"/>
        <end position="450"/>
    </location>
</feature>
<dbReference type="InterPro" id="IPR004099">
    <property type="entry name" value="Pyr_nucl-diS_OxRdtase_dimer"/>
</dbReference>
<name>A0A1M5BQN0_9CLOT</name>
<dbReference type="PRINTS" id="PR00368">
    <property type="entry name" value="FADPNR"/>
</dbReference>
<evidence type="ECO:0000259" key="8">
    <source>
        <dbReference type="Pfam" id="PF02852"/>
    </source>
</evidence>
<dbReference type="InterPro" id="IPR016156">
    <property type="entry name" value="FAD/NAD-linked_Rdtase_dimer_sf"/>
</dbReference>
<gene>
    <name evidence="10" type="ORF">SAMN02745158_03780</name>
</gene>
<feature type="disulfide bond" description="Redox-active" evidence="7">
    <location>
        <begin position="43"/>
        <end position="48"/>
    </location>
</feature>